<feature type="transmembrane region" description="Helical" evidence="1">
    <location>
        <begin position="16"/>
        <end position="36"/>
    </location>
</feature>
<dbReference type="KEGG" id="gcr:GcLGCM259_1946"/>
<evidence type="ECO:0000313" key="3">
    <source>
        <dbReference type="Proteomes" id="UP000307000"/>
    </source>
</evidence>
<keyword evidence="3" id="KW-1185">Reference proteome</keyword>
<accession>A0A5B7WUA4</accession>
<organism evidence="2 3">
    <name type="scientific">Glutamicibacter creatinolyticus</name>
    <dbReference type="NCBI Taxonomy" id="162496"/>
    <lineage>
        <taxon>Bacteria</taxon>
        <taxon>Bacillati</taxon>
        <taxon>Actinomycetota</taxon>
        <taxon>Actinomycetes</taxon>
        <taxon>Micrococcales</taxon>
        <taxon>Micrococcaceae</taxon>
        <taxon>Glutamicibacter</taxon>
    </lineage>
</organism>
<sequence>MVFHGAISHPRRNTRGLAFAFSGLIFTLAFAAFLFLVPQGHEVSRSPLWIPVIWGVMVIVYGCYRLIRGDSDLDHERGGTHADSR</sequence>
<keyword evidence="1" id="KW-0812">Transmembrane</keyword>
<protein>
    <submittedName>
        <fullName evidence="2">Uncharacterized protein</fullName>
    </submittedName>
</protein>
<dbReference type="Proteomes" id="UP000307000">
    <property type="component" value="Chromosome"/>
</dbReference>
<name>A0A5B7WUA4_9MICC</name>
<evidence type="ECO:0000313" key="2">
    <source>
        <dbReference type="EMBL" id="QCY47661.1"/>
    </source>
</evidence>
<reference evidence="2 3" key="1">
    <citation type="submission" date="2018-12" db="EMBL/GenBank/DDBJ databases">
        <title>Complete Genome Sequence of Glutamicibacter creatinolyticus strain LGCM259,isolated from an abscess of a 12-year-old mare in Italy.</title>
        <authorList>
            <person name="Santos R.G."/>
            <person name="Silva A.L."/>
            <person name="Seyffert N."/>
            <person name="Castro T.L.P."/>
            <person name="Attili A.R."/>
            <person name="Rifici C."/>
            <person name="Mazzullo G."/>
            <person name="Brenig B."/>
            <person name="Venanzi F."/>
            <person name="Azevedo V."/>
        </authorList>
    </citation>
    <scope>NUCLEOTIDE SEQUENCE [LARGE SCALE GENOMIC DNA]</scope>
    <source>
        <strain evidence="2 3">LGCM 259</strain>
    </source>
</reference>
<keyword evidence="1" id="KW-1133">Transmembrane helix</keyword>
<feature type="transmembrane region" description="Helical" evidence="1">
    <location>
        <begin position="48"/>
        <end position="67"/>
    </location>
</feature>
<gene>
    <name evidence="2" type="ORF">GcLGCM259_1946</name>
</gene>
<dbReference type="AlphaFoldDB" id="A0A5B7WUA4"/>
<dbReference type="EMBL" id="CP034412">
    <property type="protein sequence ID" value="QCY47661.1"/>
    <property type="molecule type" value="Genomic_DNA"/>
</dbReference>
<proteinExistence type="predicted"/>
<evidence type="ECO:0000256" key="1">
    <source>
        <dbReference type="SAM" id="Phobius"/>
    </source>
</evidence>
<keyword evidence="1" id="KW-0472">Membrane</keyword>